<dbReference type="Gene3D" id="1.10.10.10">
    <property type="entry name" value="Winged helix-like DNA-binding domain superfamily/Winged helix DNA-binding domain"/>
    <property type="match status" value="1"/>
</dbReference>
<sequence length="131" mass="14710">MSTRRQYSNDDTLFWTLKALQDNPGATQRALAKEVGINVSTIHFCLKALAEKGWIKVSNFSKSPNKLGYAYLLTPTGVSEKAALTHRFLQRKIAEYDKLREEIEALQRQVDQPFSPLINDAGSSAPTQEPQ</sequence>
<evidence type="ECO:0000313" key="1">
    <source>
        <dbReference type="EMBL" id="MDD0838901.1"/>
    </source>
</evidence>
<comment type="caution">
    <text evidence="1">The sequence shown here is derived from an EMBL/GenBank/DDBJ whole genome shotgun (WGS) entry which is preliminary data.</text>
</comment>
<dbReference type="EMBL" id="JAQSIP010000004">
    <property type="protein sequence ID" value="MDD0838901.1"/>
    <property type="molecule type" value="Genomic_DNA"/>
</dbReference>
<dbReference type="Pfam" id="PF13412">
    <property type="entry name" value="HTH_24"/>
    <property type="match status" value="1"/>
</dbReference>
<gene>
    <name evidence="1" type="ORF">PSQ40_10000</name>
</gene>
<dbReference type="InterPro" id="IPR036390">
    <property type="entry name" value="WH_DNA-bd_sf"/>
</dbReference>
<proteinExistence type="predicted"/>
<dbReference type="Proteomes" id="UP001528673">
    <property type="component" value="Unassembled WGS sequence"/>
</dbReference>
<name>A0ABT5MZS4_9BURK</name>
<organism evidence="1 2">
    <name type="scientific">Curvibacter cyanobacteriorum</name>
    <dbReference type="NCBI Taxonomy" id="3026422"/>
    <lineage>
        <taxon>Bacteria</taxon>
        <taxon>Pseudomonadati</taxon>
        <taxon>Pseudomonadota</taxon>
        <taxon>Betaproteobacteria</taxon>
        <taxon>Burkholderiales</taxon>
        <taxon>Comamonadaceae</taxon>
        <taxon>Curvibacter</taxon>
    </lineage>
</organism>
<dbReference type="NCBIfam" id="TIGR04176">
    <property type="entry name" value="MarR_EPS"/>
    <property type="match status" value="1"/>
</dbReference>
<dbReference type="RefSeq" id="WP_273951244.1">
    <property type="nucleotide sequence ID" value="NZ_JAQSIP010000004.1"/>
</dbReference>
<accession>A0ABT5MZS4</accession>
<protein>
    <submittedName>
        <fullName evidence="1">MarR family EPS-associated transcriptional regulator</fullName>
    </submittedName>
</protein>
<dbReference type="SUPFAM" id="SSF46785">
    <property type="entry name" value="Winged helix' DNA-binding domain"/>
    <property type="match status" value="1"/>
</dbReference>
<reference evidence="1 2" key="1">
    <citation type="submission" date="2023-02" db="EMBL/GenBank/DDBJ databases">
        <title>Bacterial whole genomic sequence of Curvibacter sp. HBC61.</title>
        <authorList>
            <person name="Le V."/>
            <person name="Ko S.-R."/>
            <person name="Ahn C.-Y."/>
            <person name="Oh H.-M."/>
        </authorList>
    </citation>
    <scope>NUCLEOTIDE SEQUENCE [LARGE SCALE GENOMIC DNA]</scope>
    <source>
        <strain evidence="1 2">HBC61</strain>
    </source>
</reference>
<evidence type="ECO:0000313" key="2">
    <source>
        <dbReference type="Proteomes" id="UP001528673"/>
    </source>
</evidence>
<dbReference type="InterPro" id="IPR036388">
    <property type="entry name" value="WH-like_DNA-bd_sf"/>
</dbReference>
<keyword evidence="2" id="KW-1185">Reference proteome</keyword>
<dbReference type="InterPro" id="IPR026433">
    <property type="entry name" value="MarR_EPS"/>
</dbReference>